<protein>
    <submittedName>
        <fullName evidence="2">Uncharacterized protein</fullName>
    </submittedName>
</protein>
<reference evidence="3" key="1">
    <citation type="journal article" date="2019" name="bioRxiv">
        <title>Genomics, evolutionary history and diagnostics of the Alternaria alternata species group including apple and Asian pear pathotypes.</title>
        <authorList>
            <person name="Armitage A.D."/>
            <person name="Cockerton H.M."/>
            <person name="Sreenivasaprasad S."/>
            <person name="Woodhall J.W."/>
            <person name="Lane C.R."/>
            <person name="Harrison R.J."/>
            <person name="Clarkson J.P."/>
        </authorList>
    </citation>
    <scope>NUCLEOTIDE SEQUENCE [LARGE SCALE GENOMIC DNA]</scope>
    <source>
        <strain evidence="3">FERA 635</strain>
    </source>
</reference>
<evidence type="ECO:0000313" key="3">
    <source>
        <dbReference type="Proteomes" id="UP000293195"/>
    </source>
</evidence>
<accession>A0ABY0FN46</accession>
<dbReference type="Proteomes" id="UP000293195">
    <property type="component" value="Unassembled WGS sequence"/>
</dbReference>
<sequence>MASTDTSALVITVIRSVAELIVVIVVVGVAFKPGCPDQSIQHLVLLIIPRSQRLILTTRSIVGHMGGRNASLRFFAHQVAPFLGSRTPKFVTKFREALNVACAVGDDVFRKRPFVEDLI</sequence>
<keyword evidence="1" id="KW-0812">Transmembrane</keyword>
<comment type="caution">
    <text evidence="2">The sequence shown here is derived from an EMBL/GenBank/DDBJ whole genome shotgun (WGS) entry which is preliminary data.</text>
</comment>
<evidence type="ECO:0000256" key="1">
    <source>
        <dbReference type="SAM" id="Phobius"/>
    </source>
</evidence>
<name>A0ABY0FN46_9PLEO</name>
<gene>
    <name evidence="2" type="ORF">AA0119_g13633</name>
</gene>
<organism evidence="2 3">
    <name type="scientific">Alternaria tenuissima</name>
    <dbReference type="NCBI Taxonomy" id="119927"/>
    <lineage>
        <taxon>Eukaryota</taxon>
        <taxon>Fungi</taxon>
        <taxon>Dikarya</taxon>
        <taxon>Ascomycota</taxon>
        <taxon>Pezizomycotina</taxon>
        <taxon>Dothideomycetes</taxon>
        <taxon>Pleosporomycetidae</taxon>
        <taxon>Pleosporales</taxon>
        <taxon>Pleosporineae</taxon>
        <taxon>Pleosporaceae</taxon>
        <taxon>Alternaria</taxon>
        <taxon>Alternaria sect. Alternaria</taxon>
        <taxon>Alternaria alternata complex</taxon>
    </lineage>
</organism>
<dbReference type="EMBL" id="PDXF01000549">
    <property type="protein sequence ID" value="RYN72843.1"/>
    <property type="molecule type" value="Genomic_DNA"/>
</dbReference>
<keyword evidence="1" id="KW-1133">Transmembrane helix</keyword>
<proteinExistence type="predicted"/>
<keyword evidence="1" id="KW-0472">Membrane</keyword>
<feature type="transmembrane region" description="Helical" evidence="1">
    <location>
        <begin position="6"/>
        <end position="31"/>
    </location>
</feature>
<keyword evidence="3" id="KW-1185">Reference proteome</keyword>
<evidence type="ECO:0000313" key="2">
    <source>
        <dbReference type="EMBL" id="RYN72843.1"/>
    </source>
</evidence>